<organism evidence="1 2">
    <name type="scientific">Legionella micdadei</name>
    <name type="common">Tatlockia micdadei</name>
    <dbReference type="NCBI Taxonomy" id="451"/>
    <lineage>
        <taxon>Bacteria</taxon>
        <taxon>Pseudomonadati</taxon>
        <taxon>Pseudomonadota</taxon>
        <taxon>Gammaproteobacteria</taxon>
        <taxon>Legionellales</taxon>
        <taxon>Legionellaceae</taxon>
        <taxon>Legionella</taxon>
    </lineage>
</organism>
<name>A0A098GDC8_LEGMI</name>
<dbReference type="RefSeq" id="WP_173891919.1">
    <property type="nucleotide sequence ID" value="NZ_CP020614.1"/>
</dbReference>
<accession>A0A098GDC8</accession>
<sequence>MKPIVRDIQITLFVKLLFLLVLWWVCFKDESKTSMIPQNWLTASSIHSQSTPSTR</sequence>
<dbReference type="EMBL" id="LN614830">
    <property type="protein sequence ID" value="CEG59451.1"/>
    <property type="molecule type" value="Genomic_DNA"/>
</dbReference>
<dbReference type="AlphaFoldDB" id="A0A098GDC8"/>
<protein>
    <submittedName>
        <fullName evidence="1">Uncharacterized protein</fullName>
    </submittedName>
</protein>
<dbReference type="InterPro" id="IPR054636">
    <property type="entry name" value="CydP"/>
</dbReference>
<dbReference type="NCBIfam" id="NF045611">
    <property type="entry name" value="small_CydP"/>
    <property type="match status" value="1"/>
</dbReference>
<dbReference type="KEGG" id="tmc:LMI_0083"/>
<proteinExistence type="predicted"/>
<reference evidence="2" key="1">
    <citation type="submission" date="2014-09" db="EMBL/GenBank/DDBJ databases">
        <authorList>
            <person name="Gomez-Valero L."/>
        </authorList>
    </citation>
    <scope>NUCLEOTIDE SEQUENCE [LARGE SCALE GENOMIC DNA]</scope>
    <source>
        <strain evidence="2">ATCC33218</strain>
    </source>
</reference>
<evidence type="ECO:0000313" key="2">
    <source>
        <dbReference type="Proteomes" id="UP000032414"/>
    </source>
</evidence>
<dbReference type="HOGENOM" id="CLU_3030902_0_0_6"/>
<gene>
    <name evidence="1" type="ORF">LMI_0083</name>
</gene>
<evidence type="ECO:0000313" key="1">
    <source>
        <dbReference type="EMBL" id="CEG59451.1"/>
    </source>
</evidence>
<dbReference type="Proteomes" id="UP000032414">
    <property type="component" value="Chromosome I"/>
</dbReference>